<dbReference type="EMBL" id="JAMQJZ010000002">
    <property type="protein sequence ID" value="MDC3419535.1"/>
    <property type="molecule type" value="Genomic_DNA"/>
</dbReference>
<name>A0A9X3WJ64_9BACI</name>
<dbReference type="Proteomes" id="UP001145072">
    <property type="component" value="Unassembled WGS sequence"/>
</dbReference>
<protein>
    <submittedName>
        <fullName evidence="2">Uncharacterized protein</fullName>
    </submittedName>
</protein>
<reference evidence="2" key="1">
    <citation type="submission" date="2022-06" db="EMBL/GenBank/DDBJ databases">
        <title>Aquibacillus sp. a new bacterium isolated from soil saline samples.</title>
        <authorList>
            <person name="Galisteo C."/>
            <person name="De La Haba R."/>
            <person name="Sanchez-Porro C."/>
            <person name="Ventosa A."/>
        </authorList>
    </citation>
    <scope>NUCLEOTIDE SEQUENCE</scope>
    <source>
        <strain evidence="2">JCM 12387</strain>
    </source>
</reference>
<feature type="transmembrane region" description="Helical" evidence="1">
    <location>
        <begin position="7"/>
        <end position="22"/>
    </location>
</feature>
<comment type="caution">
    <text evidence="2">The sequence shown here is derived from an EMBL/GenBank/DDBJ whole genome shotgun (WGS) entry which is preliminary data.</text>
</comment>
<organism evidence="2 3">
    <name type="scientific">Aquibacillus koreensis</name>
    <dbReference type="NCBI Taxonomy" id="279446"/>
    <lineage>
        <taxon>Bacteria</taxon>
        <taxon>Bacillati</taxon>
        <taxon>Bacillota</taxon>
        <taxon>Bacilli</taxon>
        <taxon>Bacillales</taxon>
        <taxon>Bacillaceae</taxon>
        <taxon>Aquibacillus</taxon>
    </lineage>
</organism>
<sequence length="56" mass="6185">MSSTKIMLLGIALMLIAIYIPHEAGFRTAGSEIFLLAIGFLIVIVGFFKKDKKDKL</sequence>
<accession>A0A9X3WJ64</accession>
<keyword evidence="1" id="KW-1133">Transmembrane helix</keyword>
<keyword evidence="1" id="KW-0472">Membrane</keyword>
<dbReference type="RefSeq" id="WP_259866900.1">
    <property type="nucleotide sequence ID" value="NZ_JAMQJZ010000002.1"/>
</dbReference>
<keyword evidence="3" id="KW-1185">Reference proteome</keyword>
<feature type="transmembrane region" description="Helical" evidence="1">
    <location>
        <begin position="28"/>
        <end position="48"/>
    </location>
</feature>
<evidence type="ECO:0000313" key="2">
    <source>
        <dbReference type="EMBL" id="MDC3419535.1"/>
    </source>
</evidence>
<evidence type="ECO:0000313" key="3">
    <source>
        <dbReference type="Proteomes" id="UP001145072"/>
    </source>
</evidence>
<keyword evidence="1" id="KW-0812">Transmembrane</keyword>
<evidence type="ECO:0000256" key="1">
    <source>
        <dbReference type="SAM" id="Phobius"/>
    </source>
</evidence>
<gene>
    <name evidence="2" type="ORF">NC661_04055</name>
</gene>
<dbReference type="AlphaFoldDB" id="A0A9X3WJ64"/>
<proteinExistence type="predicted"/>